<dbReference type="InterPro" id="IPR014729">
    <property type="entry name" value="Rossmann-like_a/b/a_fold"/>
</dbReference>
<dbReference type="InterPro" id="IPR004821">
    <property type="entry name" value="Cyt_trans-like"/>
</dbReference>
<protein>
    <submittedName>
        <fullName evidence="2">Pantetheine-phosphate adenylyltransferase</fullName>
    </submittedName>
</protein>
<organism evidence="2 3">
    <name type="scientific">Rhizoctonia solani 123E</name>
    <dbReference type="NCBI Taxonomy" id="1423351"/>
    <lineage>
        <taxon>Eukaryota</taxon>
        <taxon>Fungi</taxon>
        <taxon>Dikarya</taxon>
        <taxon>Basidiomycota</taxon>
        <taxon>Agaricomycotina</taxon>
        <taxon>Agaricomycetes</taxon>
        <taxon>Cantharellales</taxon>
        <taxon>Ceratobasidiaceae</taxon>
        <taxon>Rhizoctonia</taxon>
    </lineage>
</organism>
<dbReference type="Pfam" id="PF01467">
    <property type="entry name" value="CTP_transf_like"/>
    <property type="match status" value="1"/>
</dbReference>
<dbReference type="STRING" id="1423351.A0A074SR03"/>
<dbReference type="SUPFAM" id="SSF52374">
    <property type="entry name" value="Nucleotidylyl transferase"/>
    <property type="match status" value="1"/>
</dbReference>
<evidence type="ECO:0000259" key="1">
    <source>
        <dbReference type="Pfam" id="PF01467"/>
    </source>
</evidence>
<dbReference type="AlphaFoldDB" id="A0A074SR03"/>
<evidence type="ECO:0000313" key="2">
    <source>
        <dbReference type="EMBL" id="KEP52447.1"/>
    </source>
</evidence>
<gene>
    <name evidence="2" type="ORF">V565_045260</name>
</gene>
<sequence length="328" mass="36381">MRSMETISPSYGTSLLYYHFDEKSSVHLAETIRLAINQSVQRLIIVLLSPEFDHSQHEHLTSKWDWIQNILVLAYIAAAHVSQDRDDPLFDTDVILVRDSDQAAQHLAHERWDAVFTLEGVPAPKALVNASHDTVSLPAACHTQGSTIHPLKLVTREGKRKIYSVSALGGTFDYLHSGHKILISMGAWITTHRLIVGLSDDELLTRKANKQYIQPITKRTASVAAFVRMFKPSIECDAVAIQDVYGPTAWDPSVQALVVSSETLGGASTVAQLRSERSLPPMDLFVIDVISTSSVVLPERGTAALRDAKMSSTYIREWLARKEGSQEK</sequence>
<dbReference type="HOGENOM" id="CLU_035272_0_0_1"/>
<dbReference type="Gene3D" id="3.40.50.620">
    <property type="entry name" value="HUPs"/>
    <property type="match status" value="1"/>
</dbReference>
<dbReference type="GO" id="GO:0004140">
    <property type="term" value="F:dephospho-CoA kinase activity"/>
    <property type="evidence" value="ECO:0007669"/>
    <property type="project" value="TreeGrafter"/>
</dbReference>
<dbReference type="EMBL" id="AZST01000105">
    <property type="protein sequence ID" value="KEP52447.1"/>
    <property type="molecule type" value="Genomic_DNA"/>
</dbReference>
<dbReference type="GO" id="GO:0016779">
    <property type="term" value="F:nucleotidyltransferase activity"/>
    <property type="evidence" value="ECO:0007669"/>
    <property type="project" value="UniProtKB-KW"/>
</dbReference>
<feature type="domain" description="Cytidyltransferase-like" evidence="1">
    <location>
        <begin position="168"/>
        <end position="317"/>
    </location>
</feature>
<dbReference type="GO" id="GO:0015937">
    <property type="term" value="P:coenzyme A biosynthetic process"/>
    <property type="evidence" value="ECO:0007669"/>
    <property type="project" value="TreeGrafter"/>
</dbReference>
<name>A0A074SR03_9AGAM</name>
<keyword evidence="3" id="KW-1185">Reference proteome</keyword>
<comment type="caution">
    <text evidence="2">The sequence shown here is derived from an EMBL/GenBank/DDBJ whole genome shotgun (WGS) entry which is preliminary data.</text>
</comment>
<reference evidence="2 3" key="1">
    <citation type="submission" date="2013-12" db="EMBL/GenBank/DDBJ databases">
        <authorList>
            <person name="Cubeta M."/>
            <person name="Pakala S."/>
            <person name="Fedorova N."/>
            <person name="Thomas E."/>
            <person name="Dean R."/>
            <person name="Jabaji S."/>
            <person name="Neate S."/>
            <person name="Toda T."/>
            <person name="Tavantzis S."/>
            <person name="Vilgalys R."/>
            <person name="Bharathan N."/>
            <person name="Pakala S."/>
            <person name="Losada L.S."/>
            <person name="Zafar N."/>
            <person name="Nierman W."/>
        </authorList>
    </citation>
    <scope>NUCLEOTIDE SEQUENCE [LARGE SCALE GENOMIC DNA]</scope>
    <source>
        <strain evidence="2 3">123E</strain>
    </source>
</reference>
<dbReference type="Proteomes" id="UP000027456">
    <property type="component" value="Unassembled WGS sequence"/>
</dbReference>
<keyword evidence="2" id="KW-0548">Nucleotidyltransferase</keyword>
<dbReference type="PANTHER" id="PTHR10695:SF46">
    <property type="entry name" value="BIFUNCTIONAL COENZYME A SYNTHASE-RELATED"/>
    <property type="match status" value="1"/>
</dbReference>
<dbReference type="OrthoDB" id="330671at2759"/>
<dbReference type="PANTHER" id="PTHR10695">
    <property type="entry name" value="DEPHOSPHO-COA KINASE-RELATED"/>
    <property type="match status" value="1"/>
</dbReference>
<accession>A0A074SR03</accession>
<evidence type="ECO:0000313" key="3">
    <source>
        <dbReference type="Proteomes" id="UP000027456"/>
    </source>
</evidence>
<proteinExistence type="predicted"/>
<keyword evidence="2" id="KW-0808">Transferase</keyword>